<dbReference type="EMBL" id="JARKIB010000479">
    <property type="protein sequence ID" value="KAJ7705117.1"/>
    <property type="molecule type" value="Genomic_DNA"/>
</dbReference>
<gene>
    <name evidence="1" type="ORF">B0H16DRAFT_1482449</name>
</gene>
<comment type="caution">
    <text evidence="1">The sequence shown here is derived from an EMBL/GenBank/DDBJ whole genome shotgun (WGS) entry which is preliminary data.</text>
</comment>
<evidence type="ECO:0000313" key="2">
    <source>
        <dbReference type="Proteomes" id="UP001215598"/>
    </source>
</evidence>
<protein>
    <submittedName>
        <fullName evidence="1">Uncharacterized protein</fullName>
    </submittedName>
</protein>
<accession>A0AAD7GU27</accession>
<dbReference type="Proteomes" id="UP001215598">
    <property type="component" value="Unassembled WGS sequence"/>
</dbReference>
<sequence>MSTRTNNLLSKYSIPKMHGIDINVNNFILTQVLPTADIRAAFDASCDQKRISRATYSSTIFARALRPTDITTTYKNGVMVAELNRNIAAKLWKALLTIVHYVQAAARHKTARSIAELGPVIPKDHLTSLQVPFPSFSLLLRHSGANPFFVNPTMGPDEIATLWTQLQYVGKIALCWIDYTTYQCIYRDSFARWNWTHFEALQPLRKSETGLRRMLRAVGDYTSKATEAYFAGDERFFGYEADFDYSPTGHGKLGALRVICQDPEDPVEPAPTCIECGNSCCDMILHPGKSNILFLFSYADTNTYVEMKDVSDEQQEGKDLTDEQMAEWMSKIKLEERLATRRSYTQEADRYLGSK</sequence>
<keyword evidence="2" id="KW-1185">Reference proteome</keyword>
<organism evidence="1 2">
    <name type="scientific">Mycena metata</name>
    <dbReference type="NCBI Taxonomy" id="1033252"/>
    <lineage>
        <taxon>Eukaryota</taxon>
        <taxon>Fungi</taxon>
        <taxon>Dikarya</taxon>
        <taxon>Basidiomycota</taxon>
        <taxon>Agaricomycotina</taxon>
        <taxon>Agaricomycetes</taxon>
        <taxon>Agaricomycetidae</taxon>
        <taxon>Agaricales</taxon>
        <taxon>Marasmiineae</taxon>
        <taxon>Mycenaceae</taxon>
        <taxon>Mycena</taxon>
    </lineage>
</organism>
<reference evidence="1" key="1">
    <citation type="submission" date="2023-03" db="EMBL/GenBank/DDBJ databases">
        <title>Massive genome expansion in bonnet fungi (Mycena s.s.) driven by repeated elements and novel gene families across ecological guilds.</title>
        <authorList>
            <consortium name="Lawrence Berkeley National Laboratory"/>
            <person name="Harder C.B."/>
            <person name="Miyauchi S."/>
            <person name="Viragh M."/>
            <person name="Kuo A."/>
            <person name="Thoen E."/>
            <person name="Andreopoulos B."/>
            <person name="Lu D."/>
            <person name="Skrede I."/>
            <person name="Drula E."/>
            <person name="Henrissat B."/>
            <person name="Morin E."/>
            <person name="Kohler A."/>
            <person name="Barry K."/>
            <person name="LaButti K."/>
            <person name="Morin E."/>
            <person name="Salamov A."/>
            <person name="Lipzen A."/>
            <person name="Mereny Z."/>
            <person name="Hegedus B."/>
            <person name="Baldrian P."/>
            <person name="Stursova M."/>
            <person name="Weitz H."/>
            <person name="Taylor A."/>
            <person name="Grigoriev I.V."/>
            <person name="Nagy L.G."/>
            <person name="Martin F."/>
            <person name="Kauserud H."/>
        </authorList>
    </citation>
    <scope>NUCLEOTIDE SEQUENCE</scope>
    <source>
        <strain evidence="1">CBHHK182m</strain>
    </source>
</reference>
<evidence type="ECO:0000313" key="1">
    <source>
        <dbReference type="EMBL" id="KAJ7705117.1"/>
    </source>
</evidence>
<name>A0AAD7GU27_9AGAR</name>
<dbReference type="AlphaFoldDB" id="A0AAD7GU27"/>
<proteinExistence type="predicted"/>